<dbReference type="AlphaFoldDB" id="A0A0J9C409"/>
<dbReference type="GO" id="GO:0019748">
    <property type="term" value="P:secondary metabolic process"/>
    <property type="evidence" value="ECO:0007669"/>
    <property type="project" value="TreeGrafter"/>
</dbReference>
<evidence type="ECO:0000313" key="3">
    <source>
        <dbReference type="EMBL" id="KMW19169.1"/>
    </source>
</evidence>
<organism evidence="3 4">
    <name type="scientific">[Clostridium] citroniae WAL-19142</name>
    <dbReference type="NCBI Taxonomy" id="742734"/>
    <lineage>
        <taxon>Bacteria</taxon>
        <taxon>Bacillati</taxon>
        <taxon>Bacillota</taxon>
        <taxon>Clostridia</taxon>
        <taxon>Lachnospirales</taxon>
        <taxon>Lachnospiraceae</taxon>
        <taxon>Enterocloster</taxon>
    </lineage>
</organism>
<gene>
    <name evidence="3" type="ORF">HMPREF9470_02654</name>
</gene>
<evidence type="ECO:0000256" key="1">
    <source>
        <dbReference type="ARBA" id="ARBA00023239"/>
    </source>
</evidence>
<evidence type="ECO:0000313" key="4">
    <source>
        <dbReference type="Proteomes" id="UP000037392"/>
    </source>
</evidence>
<name>A0A0J9C409_9FIRM</name>
<dbReference type="SUPFAM" id="SSF51556">
    <property type="entry name" value="Metallo-dependent hydrolases"/>
    <property type="match status" value="1"/>
</dbReference>
<dbReference type="GO" id="GO:0005737">
    <property type="term" value="C:cytoplasm"/>
    <property type="evidence" value="ECO:0007669"/>
    <property type="project" value="TreeGrafter"/>
</dbReference>
<feature type="domain" description="Amidohydrolase-related" evidence="2">
    <location>
        <begin position="41"/>
        <end position="233"/>
    </location>
</feature>
<dbReference type="InterPro" id="IPR032466">
    <property type="entry name" value="Metal_Hydrolase"/>
</dbReference>
<dbReference type="InterPro" id="IPR032465">
    <property type="entry name" value="ACMSD"/>
</dbReference>
<dbReference type="GO" id="GO:0016787">
    <property type="term" value="F:hydrolase activity"/>
    <property type="evidence" value="ECO:0007669"/>
    <property type="project" value="InterPro"/>
</dbReference>
<dbReference type="PATRIC" id="fig|742734.4.peg.2849"/>
<dbReference type="RefSeq" id="WP_048930012.1">
    <property type="nucleotide sequence ID" value="NZ_KQ235878.1"/>
</dbReference>
<evidence type="ECO:0000259" key="2">
    <source>
        <dbReference type="Pfam" id="PF04909"/>
    </source>
</evidence>
<dbReference type="Pfam" id="PF04909">
    <property type="entry name" value="Amidohydro_2"/>
    <property type="match status" value="1"/>
</dbReference>
<reference evidence="3 4" key="1">
    <citation type="submission" date="2011-04" db="EMBL/GenBank/DDBJ databases">
        <title>The Genome Sequence of Clostridium citroniae WAL-19142.</title>
        <authorList>
            <consortium name="The Broad Institute Genome Sequencing Platform"/>
            <person name="Earl A."/>
            <person name="Ward D."/>
            <person name="Feldgarden M."/>
            <person name="Gevers D."/>
            <person name="Warren Y.A."/>
            <person name="Tyrrell K.L."/>
            <person name="Citron D.M."/>
            <person name="Goldstein E.J."/>
            <person name="Daigneault M."/>
            <person name="Allen-Vercoe E."/>
            <person name="Young S.K."/>
            <person name="Zeng Q."/>
            <person name="Gargeya S."/>
            <person name="Fitzgerald M."/>
            <person name="Haas B."/>
            <person name="Abouelleil A."/>
            <person name="Alvarado L."/>
            <person name="Arachchi H.M."/>
            <person name="Berlin A."/>
            <person name="Brown A."/>
            <person name="Chapman S.B."/>
            <person name="Chen Z."/>
            <person name="Dunbar C."/>
            <person name="Freedman E."/>
            <person name="Gearin G."/>
            <person name="Gellesch M."/>
            <person name="Goldberg J."/>
            <person name="Griggs A."/>
            <person name="Gujja S."/>
            <person name="Heilman E.R."/>
            <person name="Heiman D."/>
            <person name="Howarth C."/>
            <person name="Larson L."/>
            <person name="Lui A."/>
            <person name="MacDonald P.J."/>
            <person name="Mehta T."/>
            <person name="Montmayeur A."/>
            <person name="Murphy C."/>
            <person name="Neiman D."/>
            <person name="Pearson M."/>
            <person name="Priest M."/>
            <person name="Roberts A."/>
            <person name="Saif S."/>
            <person name="Shea T."/>
            <person name="Shenoy N."/>
            <person name="Sisk P."/>
            <person name="Stolte C."/>
            <person name="Sykes S."/>
            <person name="White J."/>
            <person name="Yandava C."/>
            <person name="Wortman J."/>
            <person name="Nusbaum C."/>
            <person name="Birren B."/>
        </authorList>
    </citation>
    <scope>NUCLEOTIDE SEQUENCE [LARGE SCALE GENOMIC DNA]</scope>
    <source>
        <strain evidence="3 4">WAL-19142</strain>
    </source>
</reference>
<dbReference type="Proteomes" id="UP000037392">
    <property type="component" value="Unassembled WGS sequence"/>
</dbReference>
<comment type="caution">
    <text evidence="3">The sequence shown here is derived from an EMBL/GenBank/DDBJ whole genome shotgun (WGS) entry which is preliminary data.</text>
</comment>
<dbReference type="InterPro" id="IPR006680">
    <property type="entry name" value="Amidohydro-rel"/>
</dbReference>
<dbReference type="GO" id="GO:0016831">
    <property type="term" value="F:carboxy-lyase activity"/>
    <property type="evidence" value="ECO:0007669"/>
    <property type="project" value="InterPro"/>
</dbReference>
<keyword evidence="1" id="KW-0456">Lyase</keyword>
<sequence length="239" mass="27760">MIIDMLAHIGIKKGEDYHVESLIRIMDQSGEDKCMICSQLETVNNEYIYESVQKFPERTFGFAVINPWDIDGEEQLEKCFRDYHFYGLKMNAIRFGYSADRHSLLDPYFELCCKYNKCVVVHGQSDMFSIPDKWAQMAKSFPDVPVVLFHMGVPLMYERAIELAGEIPNFYLSTAGAYVPVIQMAYDRLGPEKILFSSDAPFCDQTQEMDKIRYVTKNEEHLEMMLGRNAARIMGMEYR</sequence>
<accession>A0A0J9C409</accession>
<dbReference type="OrthoDB" id="9771932at2"/>
<proteinExistence type="predicted"/>
<dbReference type="PANTHER" id="PTHR21240:SF28">
    <property type="entry name" value="ISO-OROTATE DECARBOXYLASE (EUROFUNG)"/>
    <property type="match status" value="1"/>
</dbReference>
<dbReference type="Gene3D" id="3.20.20.140">
    <property type="entry name" value="Metal-dependent hydrolases"/>
    <property type="match status" value="1"/>
</dbReference>
<dbReference type="GeneID" id="93165309"/>
<dbReference type="PANTHER" id="PTHR21240">
    <property type="entry name" value="2-AMINO-3-CARBOXYLMUCONATE-6-SEMIALDEHYDE DECARBOXYLASE"/>
    <property type="match status" value="1"/>
</dbReference>
<protein>
    <recommendedName>
        <fullName evidence="2">Amidohydrolase-related domain-containing protein</fullName>
    </recommendedName>
</protein>
<dbReference type="EMBL" id="ADLK01000021">
    <property type="protein sequence ID" value="KMW19169.1"/>
    <property type="molecule type" value="Genomic_DNA"/>
</dbReference>